<accession>A0A2U1K3X0</accession>
<organism evidence="1 2">
    <name type="scientific">Pueribacillus theae</name>
    <dbReference type="NCBI Taxonomy" id="2171751"/>
    <lineage>
        <taxon>Bacteria</taxon>
        <taxon>Bacillati</taxon>
        <taxon>Bacillota</taxon>
        <taxon>Bacilli</taxon>
        <taxon>Bacillales</taxon>
        <taxon>Bacillaceae</taxon>
        <taxon>Pueribacillus</taxon>
    </lineage>
</organism>
<dbReference type="OrthoDB" id="1633927at2"/>
<dbReference type="SUPFAM" id="SSF158430">
    <property type="entry name" value="Bacillus cereus metalloprotein-like"/>
    <property type="match status" value="2"/>
</dbReference>
<dbReference type="Proteomes" id="UP000245998">
    <property type="component" value="Unassembled WGS sequence"/>
</dbReference>
<dbReference type="InterPro" id="IPR021328">
    <property type="entry name" value="CotB-like"/>
</dbReference>
<gene>
    <name evidence="1" type="ORF">DCC39_07290</name>
</gene>
<evidence type="ECO:0000313" key="1">
    <source>
        <dbReference type="EMBL" id="PWA12227.1"/>
    </source>
</evidence>
<dbReference type="Pfam" id="PF11155">
    <property type="entry name" value="DUF2935"/>
    <property type="match status" value="2"/>
</dbReference>
<dbReference type="AlphaFoldDB" id="A0A2U1K3X0"/>
<dbReference type="EMBL" id="QCZG01000011">
    <property type="protein sequence ID" value="PWA12227.1"/>
    <property type="molecule type" value="Genomic_DNA"/>
</dbReference>
<dbReference type="RefSeq" id="WP_116554233.1">
    <property type="nucleotide sequence ID" value="NZ_QCZG01000011.1"/>
</dbReference>
<protein>
    <recommendedName>
        <fullName evidence="3">DUF2935 domain-containing protein</fullName>
    </recommendedName>
</protein>
<evidence type="ECO:0000313" key="2">
    <source>
        <dbReference type="Proteomes" id="UP000245998"/>
    </source>
</evidence>
<dbReference type="Gene3D" id="1.20.1260.120">
    <property type="entry name" value="Protein of unknown function DUF2935"/>
    <property type="match status" value="1"/>
</dbReference>
<evidence type="ECO:0008006" key="3">
    <source>
        <dbReference type="Google" id="ProtNLM"/>
    </source>
</evidence>
<proteinExistence type="predicted"/>
<reference evidence="1 2" key="1">
    <citation type="submission" date="2018-04" db="EMBL/GenBank/DDBJ databases">
        <title>Camelliibacillus theae gen. nov., sp. nov., isolated from Pu'er tea.</title>
        <authorList>
            <person name="Niu L."/>
        </authorList>
    </citation>
    <scope>NUCLEOTIDE SEQUENCE [LARGE SCALE GENOMIC DNA]</scope>
    <source>
        <strain evidence="1 2">T8</strain>
    </source>
</reference>
<comment type="caution">
    <text evidence="1">The sequence shown here is derived from an EMBL/GenBank/DDBJ whole genome shotgun (WGS) entry which is preliminary data.</text>
</comment>
<sequence>MERHDYRKPALFEHRFWLQILGDHSRFIRDALSPKETRLVREANQMIATFDTLLSQARKQLGENELASLTRSAYEKAFELRQLKLAIIRSHLAGKISISLTPSFVNHMVNELEEYVRILHYLLNKQVPPVSHPLHHHLIWLLDGAGHAGAIEGNLDRTEKMLKKKSEMFTKHFEDFYLKAVEMVGYLRTNLSQFPALQKFNDDVKLEMAIFQTFLEELEEMELTNTSLSILSPLMADHMFREECYYLHKLAESTNTEEPNCNPAKERIES</sequence>
<keyword evidence="2" id="KW-1185">Reference proteome</keyword>
<name>A0A2U1K3X0_9BACI</name>